<name>A0ABV8U6D6_9PROT</name>
<feature type="chain" id="PRO_5045731099" description="Lipoprotein" evidence="1">
    <location>
        <begin position="20"/>
        <end position="156"/>
    </location>
</feature>
<dbReference type="PROSITE" id="PS51257">
    <property type="entry name" value="PROKAR_LIPOPROTEIN"/>
    <property type="match status" value="1"/>
</dbReference>
<evidence type="ECO:0000313" key="2">
    <source>
        <dbReference type="EMBL" id="MFC4346764.1"/>
    </source>
</evidence>
<feature type="signal peptide" evidence="1">
    <location>
        <begin position="1"/>
        <end position="19"/>
    </location>
</feature>
<gene>
    <name evidence="2" type="ORF">ACFO5Q_02755</name>
</gene>
<dbReference type="RefSeq" id="WP_068148471.1">
    <property type="nucleotide sequence ID" value="NZ_JBHSCR010000001.1"/>
</dbReference>
<keyword evidence="3" id="KW-1185">Reference proteome</keyword>
<keyword evidence="1" id="KW-0732">Signal</keyword>
<organism evidence="2 3">
    <name type="scientific">Kordiimonas lipolytica</name>
    <dbReference type="NCBI Taxonomy" id="1662421"/>
    <lineage>
        <taxon>Bacteria</taxon>
        <taxon>Pseudomonadati</taxon>
        <taxon>Pseudomonadota</taxon>
        <taxon>Alphaproteobacteria</taxon>
        <taxon>Kordiimonadales</taxon>
        <taxon>Kordiimonadaceae</taxon>
        <taxon>Kordiimonas</taxon>
    </lineage>
</organism>
<dbReference type="Proteomes" id="UP001595776">
    <property type="component" value="Unassembled WGS sequence"/>
</dbReference>
<comment type="caution">
    <text evidence="2">The sequence shown here is derived from an EMBL/GenBank/DDBJ whole genome shotgun (WGS) entry which is preliminary data.</text>
</comment>
<sequence length="156" mass="17139">MRWLIPVLAMLLSSCAAKPALLWQEAIDGRVGEEADGLARYFSDDGYGSTAEFLFPGGRGVSQSSFPMPSKVWKAKDASLWQEIAAIVREFGGQNIEKTETCGPELRMSHDYSNSLYIKVGEGRGFISSGASGECHFGESDEAGRRVQALLREKKW</sequence>
<reference evidence="3" key="1">
    <citation type="journal article" date="2019" name="Int. J. Syst. Evol. Microbiol.">
        <title>The Global Catalogue of Microorganisms (GCM) 10K type strain sequencing project: providing services to taxonomists for standard genome sequencing and annotation.</title>
        <authorList>
            <consortium name="The Broad Institute Genomics Platform"/>
            <consortium name="The Broad Institute Genome Sequencing Center for Infectious Disease"/>
            <person name="Wu L."/>
            <person name="Ma J."/>
        </authorList>
    </citation>
    <scope>NUCLEOTIDE SEQUENCE [LARGE SCALE GENOMIC DNA]</scope>
    <source>
        <strain evidence="3">CGMCC 1.15304</strain>
    </source>
</reference>
<evidence type="ECO:0008006" key="4">
    <source>
        <dbReference type="Google" id="ProtNLM"/>
    </source>
</evidence>
<proteinExistence type="predicted"/>
<protein>
    <recommendedName>
        <fullName evidence="4">Lipoprotein</fullName>
    </recommendedName>
</protein>
<accession>A0ABV8U6D6</accession>
<evidence type="ECO:0000256" key="1">
    <source>
        <dbReference type="SAM" id="SignalP"/>
    </source>
</evidence>
<dbReference type="EMBL" id="JBHSCR010000001">
    <property type="protein sequence ID" value="MFC4346764.1"/>
    <property type="molecule type" value="Genomic_DNA"/>
</dbReference>
<evidence type="ECO:0000313" key="3">
    <source>
        <dbReference type="Proteomes" id="UP001595776"/>
    </source>
</evidence>